<keyword evidence="2" id="KW-1185">Reference proteome</keyword>
<dbReference type="KEGG" id="dfa:DFA_05113"/>
<dbReference type="GeneID" id="14875759"/>
<dbReference type="EMBL" id="GL883008">
    <property type="protein sequence ID" value="EGG22983.1"/>
    <property type="molecule type" value="Genomic_DNA"/>
</dbReference>
<protein>
    <submittedName>
        <fullName evidence="1">Uncharacterized protein</fullName>
    </submittedName>
</protein>
<gene>
    <name evidence="1" type="ORF">DFA_05113</name>
</gene>
<dbReference type="AlphaFoldDB" id="F4PND0"/>
<dbReference type="RefSeq" id="XP_004360834.1">
    <property type="nucleotide sequence ID" value="XM_004360777.1"/>
</dbReference>
<evidence type="ECO:0000313" key="2">
    <source>
        <dbReference type="Proteomes" id="UP000007797"/>
    </source>
</evidence>
<dbReference type="Proteomes" id="UP000007797">
    <property type="component" value="Unassembled WGS sequence"/>
</dbReference>
<evidence type="ECO:0000313" key="1">
    <source>
        <dbReference type="EMBL" id="EGG22983.1"/>
    </source>
</evidence>
<reference evidence="2" key="1">
    <citation type="journal article" date="2011" name="Genome Res.">
        <title>Phylogeny-wide analysis of social amoeba genomes highlights ancient origins for complex intercellular communication.</title>
        <authorList>
            <person name="Heidel A.J."/>
            <person name="Lawal H.M."/>
            <person name="Felder M."/>
            <person name="Schilde C."/>
            <person name="Helps N.R."/>
            <person name="Tunggal B."/>
            <person name="Rivero F."/>
            <person name="John U."/>
            <person name="Schleicher M."/>
            <person name="Eichinger L."/>
            <person name="Platzer M."/>
            <person name="Noegel A.A."/>
            <person name="Schaap P."/>
            <person name="Gloeckner G."/>
        </authorList>
    </citation>
    <scope>NUCLEOTIDE SEQUENCE [LARGE SCALE GENOMIC DNA]</scope>
    <source>
        <strain evidence="2">SH3</strain>
    </source>
</reference>
<name>F4PND0_CACFS</name>
<proteinExistence type="predicted"/>
<accession>F4PND0</accession>
<sequence length="253" mass="30161">MISQTVFLELSDTEWTNQISCDFLQEYIKTIFLDAHNDGYFIPQPIEYMNVFDTEEFNDIKYEEPIIAKKIRSFKVAQHQQVLSILFEHFNRCLTQTWEDKLIVLKLLNMFDHKSIEWKTYFSIDLLKTVKSETLKEDNELVQCELVEFINQFCHMIYYRNMIVDSIEFRDIIKETFNHIIQASDSPHPRLLSSLIKFCDLDNNDQLACDIWEHIFPTDPIWQEYIVNLALKSFQSNDMDVIDSAKYLVQVIN</sequence>
<organism evidence="1 2">
    <name type="scientific">Cavenderia fasciculata</name>
    <name type="common">Slime mold</name>
    <name type="synonym">Dictyostelium fasciculatum</name>
    <dbReference type="NCBI Taxonomy" id="261658"/>
    <lineage>
        <taxon>Eukaryota</taxon>
        <taxon>Amoebozoa</taxon>
        <taxon>Evosea</taxon>
        <taxon>Eumycetozoa</taxon>
        <taxon>Dictyostelia</taxon>
        <taxon>Acytosteliales</taxon>
        <taxon>Cavenderiaceae</taxon>
        <taxon>Cavenderia</taxon>
    </lineage>
</organism>